<protein>
    <submittedName>
        <fullName evidence="3">Opacity protein-like surface antigen</fullName>
    </submittedName>
</protein>
<dbReference type="InterPro" id="IPR018013">
    <property type="entry name" value="Channel_Tsx-like"/>
</dbReference>
<name>A0ABV2SHZ7_9GAMM</name>
<gene>
    <name evidence="3" type="ORF">V5J35_002565</name>
</gene>
<proteinExistence type="inferred from homology"/>
<dbReference type="EMBL" id="JBEWTB010000002">
    <property type="protein sequence ID" value="MET4757373.1"/>
    <property type="molecule type" value="Genomic_DNA"/>
</dbReference>
<evidence type="ECO:0000313" key="4">
    <source>
        <dbReference type="Proteomes" id="UP001549366"/>
    </source>
</evidence>
<sequence length="245" mass="27442">MKLLRNATIALATMTAAATASADYLYGFGNVSINRLDWTNKTEKNTAHDDFTYLEVEGGAGFTWGEVYGFIDLENPHKSSESGRRVAMKGNTRINLGDSGFNLFAQIYDLSTHDFDEQNRFVGFGYNFAGDNYFFKPVLALHNAETTYFSGNNGYMLGWVAGYNFKAMGEDFMVTNWHEYEFGRNSNYLRSASGSSKKSGHNGGVGFWWNATDSITAGLQYRYADDKLGNATYQDGVIYSLKYNF</sequence>
<dbReference type="Pfam" id="PF03502">
    <property type="entry name" value="Channel_Tsx"/>
    <property type="match status" value="1"/>
</dbReference>
<accession>A0ABV2SHZ7</accession>
<feature type="chain" id="PRO_5045493397" evidence="2">
    <location>
        <begin position="23"/>
        <end position="245"/>
    </location>
</feature>
<dbReference type="SUPFAM" id="SSF111364">
    <property type="entry name" value="Tsx-like channel"/>
    <property type="match status" value="1"/>
</dbReference>
<reference evidence="3 4" key="1">
    <citation type="submission" date="2024-06" db="EMBL/GenBank/DDBJ databases">
        <title>Genomic Encyclopedia of Type Strains, Phase V (KMG-V): Genome sequencing to study the core and pangenomes of soil and plant-associated prokaryotes.</title>
        <authorList>
            <person name="Whitman W."/>
        </authorList>
    </citation>
    <scope>NUCLEOTIDE SEQUENCE [LARGE SCALE GENOMIC DNA]</scope>
    <source>
        <strain evidence="3 4">NE40</strain>
    </source>
</reference>
<dbReference type="InterPro" id="IPR036777">
    <property type="entry name" value="Channel_Tsx-like_sf"/>
</dbReference>
<evidence type="ECO:0000313" key="3">
    <source>
        <dbReference type="EMBL" id="MET4757373.1"/>
    </source>
</evidence>
<dbReference type="NCBIfam" id="NF008574">
    <property type="entry name" value="PRK11528.1"/>
    <property type="match status" value="1"/>
</dbReference>
<dbReference type="RefSeq" id="WP_354007531.1">
    <property type="nucleotide sequence ID" value="NZ_JBEWTA010000001.1"/>
</dbReference>
<evidence type="ECO:0000256" key="2">
    <source>
        <dbReference type="SAM" id="SignalP"/>
    </source>
</evidence>
<comment type="caution">
    <text evidence="3">The sequence shown here is derived from an EMBL/GenBank/DDBJ whole genome shotgun (WGS) entry which is preliminary data.</text>
</comment>
<keyword evidence="4" id="KW-1185">Reference proteome</keyword>
<comment type="similarity">
    <text evidence="1">Belongs to the nucleoside-specific channel-forming outer membrane porin (Tsx) (TC 1.B.10) family.</text>
</comment>
<evidence type="ECO:0000256" key="1">
    <source>
        <dbReference type="ARBA" id="ARBA00008728"/>
    </source>
</evidence>
<keyword evidence="2" id="KW-0732">Signal</keyword>
<feature type="signal peptide" evidence="2">
    <location>
        <begin position="1"/>
        <end position="22"/>
    </location>
</feature>
<dbReference type="Proteomes" id="UP001549366">
    <property type="component" value="Unassembled WGS sequence"/>
</dbReference>
<organism evidence="3 4">
    <name type="scientific">Endozoicomonas lisbonensis</name>
    <dbReference type="NCBI Taxonomy" id="3120522"/>
    <lineage>
        <taxon>Bacteria</taxon>
        <taxon>Pseudomonadati</taxon>
        <taxon>Pseudomonadota</taxon>
        <taxon>Gammaproteobacteria</taxon>
        <taxon>Oceanospirillales</taxon>
        <taxon>Endozoicomonadaceae</taxon>
        <taxon>Endozoicomonas</taxon>
    </lineage>
</organism>